<keyword evidence="3" id="KW-1185">Reference proteome</keyword>
<comment type="caution">
    <text evidence="2">The sequence shown here is derived from an EMBL/GenBank/DDBJ whole genome shotgun (WGS) entry which is preliminary data.</text>
</comment>
<feature type="domain" description="Cellulose-binding Sde182 nucleoside hydrolase-like" evidence="1">
    <location>
        <begin position="27"/>
        <end position="269"/>
    </location>
</feature>
<dbReference type="Gene3D" id="3.90.245.10">
    <property type="entry name" value="Ribonucleoside hydrolase-like"/>
    <property type="match status" value="1"/>
</dbReference>
<protein>
    <submittedName>
        <fullName evidence="2">DUF1593 domain-containing protein</fullName>
    </submittedName>
</protein>
<dbReference type="AlphaFoldDB" id="A0A927FEV4"/>
<dbReference type="SUPFAM" id="SSF53590">
    <property type="entry name" value="Nucleoside hydrolase"/>
    <property type="match status" value="1"/>
</dbReference>
<organism evidence="2 3">
    <name type="scientific">Pelagicoccus enzymogenes</name>
    <dbReference type="NCBI Taxonomy" id="2773457"/>
    <lineage>
        <taxon>Bacteria</taxon>
        <taxon>Pseudomonadati</taxon>
        <taxon>Verrucomicrobiota</taxon>
        <taxon>Opitutia</taxon>
        <taxon>Puniceicoccales</taxon>
        <taxon>Pelagicoccaceae</taxon>
        <taxon>Pelagicoccus</taxon>
    </lineage>
</organism>
<evidence type="ECO:0000313" key="3">
    <source>
        <dbReference type="Proteomes" id="UP000622317"/>
    </source>
</evidence>
<name>A0A927FEV4_9BACT</name>
<evidence type="ECO:0000259" key="1">
    <source>
        <dbReference type="Pfam" id="PF07632"/>
    </source>
</evidence>
<sequence length="430" mass="47609">MMPKLTQILCLAIAIASTASGSSDKHRVIVTSDIGGTDPDDYQSMAHVLLYADTLDIEGLVSSPFEREGKTKILEVIDAYEKDYPNLSTWSADYPTPDALRSITKQGGIHPAPYSGLRGTTEGSEWIVECARRDDPRPLHILVWGAIEEVAQALHDAPDILPKLRVYYIGGPNKKWGPDAYQYIADNFPTLFIIESNATYRGYFTGGDPDDEWGKNQFVKHHVAGRGAIGSYFSEHLGGVIKMGDTPSVNWVLRGNPGQPSLPGWGGRFVRAWDRPFARYDRLTTTDDRLEIFGVLELVLPLGPDAPKTPEGRMVVTNQSLIGSPDGEGNLRFRFCPRDPKVFTYTILSNVPALDGKEGAITAYLPDPEVSLTPSVYYPNWWTDDPTPAMAEGIHHGAKSVSQWREAFMRDFADRMERCARPAPTESSHP</sequence>
<dbReference type="Pfam" id="PF07632">
    <property type="entry name" value="Sde182_NH-like"/>
    <property type="match status" value="1"/>
</dbReference>
<proteinExistence type="predicted"/>
<dbReference type="InterPro" id="IPR036452">
    <property type="entry name" value="Ribo_hydro-like"/>
</dbReference>
<accession>A0A927FEV4</accession>
<dbReference type="InterPro" id="IPR011483">
    <property type="entry name" value="Sde182_NH-like"/>
</dbReference>
<dbReference type="EMBL" id="JACYFG010000061">
    <property type="protein sequence ID" value="MBD5782496.1"/>
    <property type="molecule type" value="Genomic_DNA"/>
</dbReference>
<gene>
    <name evidence="2" type="ORF">IEN85_23560</name>
</gene>
<dbReference type="GO" id="GO:0016799">
    <property type="term" value="F:hydrolase activity, hydrolyzing N-glycosyl compounds"/>
    <property type="evidence" value="ECO:0007669"/>
    <property type="project" value="InterPro"/>
</dbReference>
<reference evidence="2" key="1">
    <citation type="submission" date="2020-09" db="EMBL/GenBank/DDBJ databases">
        <title>Pelagicoccus enzymogenes sp. nov. with an EPS production, isolated from marine sediment.</title>
        <authorList>
            <person name="Feng X."/>
        </authorList>
    </citation>
    <scope>NUCLEOTIDE SEQUENCE</scope>
    <source>
        <strain evidence="2">NFK12</strain>
    </source>
</reference>
<dbReference type="Proteomes" id="UP000622317">
    <property type="component" value="Unassembled WGS sequence"/>
</dbReference>
<evidence type="ECO:0000313" key="2">
    <source>
        <dbReference type="EMBL" id="MBD5782496.1"/>
    </source>
</evidence>